<evidence type="ECO:0000313" key="3">
    <source>
        <dbReference type="Proteomes" id="UP000245506"/>
    </source>
</evidence>
<dbReference type="InterPro" id="IPR003593">
    <property type="entry name" value="AAA+_ATPase"/>
</dbReference>
<dbReference type="EMBL" id="QGKL01000004">
    <property type="protein sequence ID" value="PWQ99583.1"/>
    <property type="molecule type" value="Genomic_DNA"/>
</dbReference>
<dbReference type="SUPFAM" id="SSF52540">
    <property type="entry name" value="P-loop containing nucleoside triphosphate hydrolases"/>
    <property type="match status" value="1"/>
</dbReference>
<dbReference type="PANTHER" id="PTHR43566:SF2">
    <property type="entry name" value="DUF4143 DOMAIN-CONTAINING PROTEIN"/>
    <property type="match status" value="1"/>
</dbReference>
<dbReference type="PANTHER" id="PTHR43566">
    <property type="entry name" value="CONSERVED PROTEIN"/>
    <property type="match status" value="1"/>
</dbReference>
<evidence type="ECO:0000259" key="1">
    <source>
        <dbReference type="SMART" id="SM00382"/>
    </source>
</evidence>
<dbReference type="AlphaFoldDB" id="A0A317CPZ9"/>
<protein>
    <submittedName>
        <fullName evidence="2">AAA family ATPase</fullName>
    </submittedName>
</protein>
<dbReference type="InterPro" id="IPR041682">
    <property type="entry name" value="AAA_14"/>
</dbReference>
<dbReference type="SMART" id="SM00382">
    <property type="entry name" value="AAA"/>
    <property type="match status" value="1"/>
</dbReference>
<organism evidence="2 3">
    <name type="scientific">Leucothrix arctica</name>
    <dbReference type="NCBI Taxonomy" id="1481894"/>
    <lineage>
        <taxon>Bacteria</taxon>
        <taxon>Pseudomonadati</taxon>
        <taxon>Pseudomonadota</taxon>
        <taxon>Gammaproteobacteria</taxon>
        <taxon>Thiotrichales</taxon>
        <taxon>Thiotrichaceae</taxon>
        <taxon>Leucothrix</taxon>
    </lineage>
</organism>
<comment type="caution">
    <text evidence="2">The sequence shown here is derived from an EMBL/GenBank/DDBJ whole genome shotgun (WGS) entry which is preliminary data.</text>
</comment>
<reference evidence="2 3" key="1">
    <citation type="submission" date="2018-05" db="EMBL/GenBank/DDBJ databases">
        <title>Leucothrix arctica sp. nov., isolated from Arctic seawater.</title>
        <authorList>
            <person name="Choi A."/>
            <person name="Baek K."/>
        </authorList>
    </citation>
    <scope>NUCLEOTIDE SEQUENCE [LARGE SCALE GENOMIC DNA]</scope>
    <source>
        <strain evidence="2 3">IMCC9719</strain>
    </source>
</reference>
<gene>
    <name evidence="2" type="ORF">DKT75_00500</name>
</gene>
<dbReference type="Proteomes" id="UP000245506">
    <property type="component" value="Unassembled WGS sequence"/>
</dbReference>
<evidence type="ECO:0000313" key="2">
    <source>
        <dbReference type="EMBL" id="PWQ99583.1"/>
    </source>
</evidence>
<feature type="domain" description="AAA+ ATPase" evidence="1">
    <location>
        <begin position="22"/>
        <end position="136"/>
    </location>
</feature>
<proteinExistence type="predicted"/>
<dbReference type="Gene3D" id="3.40.50.300">
    <property type="entry name" value="P-loop containing nucleotide triphosphate hydrolases"/>
    <property type="match status" value="1"/>
</dbReference>
<name>A0A317CPZ9_9GAMM</name>
<dbReference type="Pfam" id="PF13635">
    <property type="entry name" value="DUF4143"/>
    <property type="match status" value="1"/>
</dbReference>
<dbReference type="OrthoDB" id="9771844at2"/>
<sequence>MTTQAKHYPRFSKSILQDAIEDSPVILIHGTRQCGKTTLALQLGEALGYHYISFDDDLQRQAALADPIGFILSLPEYVILDEVQRIPELFTSIKASVDKNRKAGRFILTGSANILLLPKLADSLAGRMEIIHLRPLSCVETSNQKPNFLSQLFASDFGTATNNSQYRRLGESLAETIVKGGYPAALARPTEKRRANWYRDYITTIVQRDVQDLTRIQKLEMLPRLLSMAAGQTSRLFNASNLGAPFALSAPTIREYLTLLQQVFLIEQLQPWHSNRLSRLIKTPKLHLADTGLACALLGVTSDMLWQDRALLGQLLETFIYQELRKYADWHEQQLSFYHFRNKDKVEVDIVIEQGLKVAGIEIKAAATVTKSDFKGLSKLRDAIGEQFAAGVVFYDGESIVPFGDKLFAVPVSVLVPL</sequence>
<dbReference type="InterPro" id="IPR027417">
    <property type="entry name" value="P-loop_NTPase"/>
</dbReference>
<dbReference type="RefSeq" id="WP_109821478.1">
    <property type="nucleotide sequence ID" value="NZ_QGKL01000004.1"/>
</dbReference>
<dbReference type="Pfam" id="PF13173">
    <property type="entry name" value="AAA_14"/>
    <property type="match status" value="1"/>
</dbReference>
<dbReference type="InterPro" id="IPR025420">
    <property type="entry name" value="DUF4143"/>
</dbReference>
<accession>A0A317CPZ9</accession>
<keyword evidence="3" id="KW-1185">Reference proteome</keyword>